<dbReference type="Proteomes" id="UP000199002">
    <property type="component" value="Unassembled WGS sequence"/>
</dbReference>
<evidence type="ECO:0000256" key="1">
    <source>
        <dbReference type="SAM" id="MobiDB-lite"/>
    </source>
</evidence>
<evidence type="ECO:0000313" key="2">
    <source>
        <dbReference type="EMBL" id="SEA33283.1"/>
    </source>
</evidence>
<proteinExistence type="predicted"/>
<sequence length="85" mass="9094">MTGPSTPQQSLQFDLQGTPAGVTRSKSRVPLAKLANEKLPAYSPDDGPLTTAEIYAIQADADACMPIGRVLRRMSLLASIEPLVR</sequence>
<reference evidence="3" key="1">
    <citation type="submission" date="2016-10" db="EMBL/GenBank/DDBJ databases">
        <authorList>
            <person name="Varghese N."/>
            <person name="Submissions S."/>
        </authorList>
    </citation>
    <scope>NUCLEOTIDE SEQUENCE [LARGE SCALE GENOMIC DNA]</scope>
    <source>
        <strain evidence="3">DSM 25157</strain>
    </source>
</reference>
<name>A0A1H4AAZ7_9BURK</name>
<dbReference type="AlphaFoldDB" id="A0A1H4AAZ7"/>
<protein>
    <submittedName>
        <fullName evidence="2">Uncharacterized protein</fullName>
    </submittedName>
</protein>
<gene>
    <name evidence="2" type="ORF">SAMN05421875_1103</name>
</gene>
<dbReference type="EMBL" id="FNQJ01000010">
    <property type="protein sequence ID" value="SEA33283.1"/>
    <property type="molecule type" value="Genomic_DNA"/>
</dbReference>
<feature type="compositionally biased region" description="Polar residues" evidence="1">
    <location>
        <begin position="1"/>
        <end position="15"/>
    </location>
</feature>
<dbReference type="STRING" id="592050.SAMN05421875_1103"/>
<dbReference type="RefSeq" id="WP_008905898.1">
    <property type="nucleotide sequence ID" value="NZ_CAXIQW010000049.1"/>
</dbReference>
<organism evidence="2 3">
    <name type="scientific">Acidovorax soli</name>
    <dbReference type="NCBI Taxonomy" id="592050"/>
    <lineage>
        <taxon>Bacteria</taxon>
        <taxon>Pseudomonadati</taxon>
        <taxon>Pseudomonadota</taxon>
        <taxon>Betaproteobacteria</taxon>
        <taxon>Burkholderiales</taxon>
        <taxon>Comamonadaceae</taxon>
        <taxon>Acidovorax</taxon>
    </lineage>
</organism>
<dbReference type="GeneID" id="40449588"/>
<evidence type="ECO:0000313" key="3">
    <source>
        <dbReference type="Proteomes" id="UP000199002"/>
    </source>
</evidence>
<feature type="region of interest" description="Disordered" evidence="1">
    <location>
        <begin position="1"/>
        <end position="24"/>
    </location>
</feature>
<keyword evidence="3" id="KW-1185">Reference proteome</keyword>
<accession>A0A1H4AAZ7</accession>